<keyword evidence="2" id="KW-0560">Oxidoreductase</keyword>
<organism evidence="4 5">
    <name type="scientific">Natronosalvus rutilus</name>
    <dbReference type="NCBI Taxonomy" id="2953753"/>
    <lineage>
        <taxon>Archaea</taxon>
        <taxon>Methanobacteriati</taxon>
        <taxon>Methanobacteriota</taxon>
        <taxon>Stenosarchaea group</taxon>
        <taxon>Halobacteria</taxon>
        <taxon>Halobacteriales</taxon>
        <taxon>Natrialbaceae</taxon>
        <taxon>Natronosalvus</taxon>
    </lineage>
</organism>
<dbReference type="InterPro" id="IPR020904">
    <property type="entry name" value="Sc_DH/Rdtase_CS"/>
</dbReference>
<dbReference type="GO" id="GO:0016614">
    <property type="term" value="F:oxidoreductase activity, acting on CH-OH group of donors"/>
    <property type="evidence" value="ECO:0007669"/>
    <property type="project" value="UniProtKB-ARBA"/>
</dbReference>
<proteinExistence type="inferred from homology"/>
<feature type="compositionally biased region" description="Basic and acidic residues" evidence="3">
    <location>
        <begin position="232"/>
        <end position="245"/>
    </location>
</feature>
<dbReference type="Pfam" id="PF00106">
    <property type="entry name" value="adh_short"/>
    <property type="match status" value="1"/>
</dbReference>
<dbReference type="PANTHER" id="PTHR48107">
    <property type="entry name" value="NADPH-DEPENDENT ALDEHYDE REDUCTASE-LIKE PROTEIN, CHLOROPLASTIC-RELATED"/>
    <property type="match status" value="1"/>
</dbReference>
<evidence type="ECO:0000256" key="3">
    <source>
        <dbReference type="SAM" id="MobiDB-lite"/>
    </source>
</evidence>
<dbReference type="PRINTS" id="PR00081">
    <property type="entry name" value="GDHRDH"/>
</dbReference>
<evidence type="ECO:0000256" key="2">
    <source>
        <dbReference type="ARBA" id="ARBA00023002"/>
    </source>
</evidence>
<dbReference type="AlphaFoldDB" id="A0A9E7N8D6"/>
<sequence>MDERTVVVTGGTHGIGRAVARAFAAEAWTVVVGARDAAELEETVADLVSETDGTVTGLRADVRDEFDCERLMETTSRAGPKSGIDVVVACAGVYHGDAGETPIDDESYSRFDDHWRTNARGVFATITEALPHLSDGARVLVPTSSVARDGKSGYGSYAVSKAGAEAVVRGFAVDTDFVVGCLDPGQVATDLTGGEGRDPASVAELFVWAATECDPDALDGEVVGLADWKRATRDETNDGIDREEATGGIDG</sequence>
<dbReference type="CDD" id="cd05233">
    <property type="entry name" value="SDR_c"/>
    <property type="match status" value="1"/>
</dbReference>
<dbReference type="InterPro" id="IPR036291">
    <property type="entry name" value="NAD(P)-bd_dom_sf"/>
</dbReference>
<dbReference type="Proteomes" id="UP001056855">
    <property type="component" value="Chromosome"/>
</dbReference>
<feature type="region of interest" description="Disordered" evidence="3">
    <location>
        <begin position="232"/>
        <end position="251"/>
    </location>
</feature>
<evidence type="ECO:0000313" key="5">
    <source>
        <dbReference type="Proteomes" id="UP001056855"/>
    </source>
</evidence>
<comment type="similarity">
    <text evidence="1">Belongs to the short-chain dehydrogenases/reductases (SDR) family.</text>
</comment>
<reference evidence="4" key="1">
    <citation type="submission" date="2022-06" db="EMBL/GenBank/DDBJ databases">
        <title>Diverse halophilic archaea isolated from saline environments.</title>
        <authorList>
            <person name="Cui H.-L."/>
        </authorList>
    </citation>
    <scope>NUCLEOTIDE SEQUENCE</scope>
    <source>
        <strain evidence="4">WLHS1</strain>
    </source>
</reference>
<dbReference type="KEGG" id="sawl:NGM29_09975"/>
<dbReference type="SUPFAM" id="SSF51735">
    <property type="entry name" value="NAD(P)-binding Rossmann-fold domains"/>
    <property type="match status" value="1"/>
</dbReference>
<evidence type="ECO:0000313" key="4">
    <source>
        <dbReference type="EMBL" id="UTF52130.1"/>
    </source>
</evidence>
<gene>
    <name evidence="4" type="ORF">NGM29_09975</name>
</gene>
<dbReference type="PROSITE" id="PS00061">
    <property type="entry name" value="ADH_SHORT"/>
    <property type="match status" value="1"/>
</dbReference>
<dbReference type="GeneID" id="73290375"/>
<name>A0A9E7N8D6_9EURY</name>
<protein>
    <submittedName>
        <fullName evidence="4">SDR family oxidoreductase</fullName>
    </submittedName>
</protein>
<dbReference type="RefSeq" id="WP_254155917.1">
    <property type="nucleotide sequence ID" value="NZ_CP100355.1"/>
</dbReference>
<accession>A0A9E7N8D6</accession>
<keyword evidence="5" id="KW-1185">Reference proteome</keyword>
<dbReference type="EMBL" id="CP100355">
    <property type="protein sequence ID" value="UTF52130.1"/>
    <property type="molecule type" value="Genomic_DNA"/>
</dbReference>
<dbReference type="InterPro" id="IPR002347">
    <property type="entry name" value="SDR_fam"/>
</dbReference>
<dbReference type="PANTHER" id="PTHR48107:SF7">
    <property type="entry name" value="RE15974P"/>
    <property type="match status" value="1"/>
</dbReference>
<evidence type="ECO:0000256" key="1">
    <source>
        <dbReference type="ARBA" id="ARBA00006484"/>
    </source>
</evidence>
<dbReference type="Gene3D" id="3.40.50.720">
    <property type="entry name" value="NAD(P)-binding Rossmann-like Domain"/>
    <property type="match status" value="1"/>
</dbReference>